<evidence type="ECO:0000313" key="2">
    <source>
        <dbReference type="EMBL" id="EFW19545.1"/>
    </source>
</evidence>
<evidence type="ECO:0000256" key="1">
    <source>
        <dbReference type="SAM" id="MobiDB-lite"/>
    </source>
</evidence>
<gene>
    <name evidence="2" type="ORF">CPSG_03929</name>
</gene>
<reference evidence="3" key="1">
    <citation type="journal article" date="2010" name="Genome Res.">
        <title>Population genomic sequencing of Coccidioides fungi reveals recent hybridization and transposon control.</title>
        <authorList>
            <person name="Neafsey D.E."/>
            <person name="Barker B.M."/>
            <person name="Sharpton T.J."/>
            <person name="Stajich J.E."/>
            <person name="Park D.J."/>
            <person name="Whiston E."/>
            <person name="Hung C.-Y."/>
            <person name="McMahan C."/>
            <person name="White J."/>
            <person name="Sykes S."/>
            <person name="Heiman D."/>
            <person name="Young S."/>
            <person name="Zeng Q."/>
            <person name="Abouelleil A."/>
            <person name="Aftuck L."/>
            <person name="Bessette D."/>
            <person name="Brown A."/>
            <person name="FitzGerald M."/>
            <person name="Lui A."/>
            <person name="Macdonald J.P."/>
            <person name="Priest M."/>
            <person name="Orbach M.J."/>
            <person name="Galgiani J.N."/>
            <person name="Kirkland T.N."/>
            <person name="Cole G.T."/>
            <person name="Birren B.W."/>
            <person name="Henn M.R."/>
            <person name="Taylor J.W."/>
            <person name="Rounsley S.D."/>
        </authorList>
    </citation>
    <scope>NUCLEOTIDE SEQUENCE [LARGE SCALE GENOMIC DNA]</scope>
    <source>
        <strain evidence="3">RMSCC 757 / Silveira</strain>
    </source>
</reference>
<sequence>MLEPSQANPSLRQSESGKKTATPIPRNLAAFLSHEALAEGGGAFSQILAQTTLHAAPEQKEGRFAG</sequence>
<feature type="compositionally biased region" description="Polar residues" evidence="1">
    <location>
        <begin position="1"/>
        <end position="14"/>
    </location>
</feature>
<proteinExistence type="predicted"/>
<feature type="region of interest" description="Disordered" evidence="1">
    <location>
        <begin position="1"/>
        <end position="22"/>
    </location>
</feature>
<dbReference type="Proteomes" id="UP000002497">
    <property type="component" value="Unassembled WGS sequence"/>
</dbReference>
<dbReference type="HOGENOM" id="CLU_2831036_0_0_1"/>
<evidence type="ECO:0000313" key="3">
    <source>
        <dbReference type="Proteomes" id="UP000002497"/>
    </source>
</evidence>
<dbReference type="EMBL" id="GL636490">
    <property type="protein sequence ID" value="EFW19545.1"/>
    <property type="molecule type" value="Genomic_DNA"/>
</dbReference>
<dbReference type="VEuPathDB" id="FungiDB:CPSG_03929"/>
<accession>E9D2Y1</accession>
<reference evidence="3" key="2">
    <citation type="submission" date="2010-03" db="EMBL/GenBank/DDBJ databases">
        <title>The genome sequence of Coccidioides posadasii strain Silveira.</title>
        <authorList>
            <consortium name="The Broad Institute Genome Sequencing Center for Infectious Disease"/>
            <person name="Neafsey D."/>
            <person name="Orbach M."/>
            <person name="Henn M.R."/>
            <person name="Cole G.T."/>
            <person name="Galgiani J."/>
            <person name="Gardner M.J."/>
            <person name="Kirkland T.N."/>
            <person name="Taylor J.W."/>
            <person name="Young S.K."/>
            <person name="Zeng Q."/>
            <person name="Koehrsen M."/>
            <person name="Alvarado L."/>
            <person name="Berlin A."/>
            <person name="Borenstein D."/>
            <person name="Chapman S.B."/>
            <person name="Chen Z."/>
            <person name="Engels R."/>
            <person name="Freedman E."/>
            <person name="Gellesch M."/>
            <person name="Goldberg J."/>
            <person name="Griggs A."/>
            <person name="Gujja S."/>
            <person name="Heilman E."/>
            <person name="Heiman D."/>
            <person name="Howarth C."/>
            <person name="Jen D."/>
            <person name="Larson L."/>
            <person name="Mehta T."/>
            <person name="Neiman D."/>
            <person name="Park D."/>
            <person name="Pearson M."/>
            <person name="Richards J."/>
            <person name="Roberts A."/>
            <person name="Saif S."/>
            <person name="Shea T."/>
            <person name="Shenoy N."/>
            <person name="Sisk P."/>
            <person name="Stolte C."/>
            <person name="Sykes S."/>
            <person name="Walk T."/>
            <person name="White J."/>
            <person name="Yandava C."/>
            <person name="Haas B."/>
            <person name="Nusbaum C."/>
            <person name="Birren B."/>
        </authorList>
    </citation>
    <scope>NUCLEOTIDE SEQUENCE [LARGE SCALE GENOMIC DNA]</scope>
    <source>
        <strain evidence="3">RMSCC 757 / Silveira</strain>
    </source>
</reference>
<organism evidence="3">
    <name type="scientific">Coccidioides posadasii (strain RMSCC 757 / Silveira)</name>
    <name type="common">Valley fever fungus</name>
    <dbReference type="NCBI Taxonomy" id="443226"/>
    <lineage>
        <taxon>Eukaryota</taxon>
        <taxon>Fungi</taxon>
        <taxon>Dikarya</taxon>
        <taxon>Ascomycota</taxon>
        <taxon>Pezizomycotina</taxon>
        <taxon>Eurotiomycetes</taxon>
        <taxon>Eurotiomycetidae</taxon>
        <taxon>Onygenales</taxon>
        <taxon>Onygenaceae</taxon>
        <taxon>Coccidioides</taxon>
    </lineage>
</organism>
<name>E9D2Y1_COCPS</name>
<protein>
    <submittedName>
        <fullName evidence="2">Predicted protein</fullName>
    </submittedName>
</protein>
<dbReference type="AlphaFoldDB" id="E9D2Y1"/>
<keyword evidence="3" id="KW-1185">Reference proteome</keyword>